<dbReference type="PRINTS" id="PR00507">
    <property type="entry name" value="N12N6MTFRASE"/>
</dbReference>
<accession>A0A1G6B646</accession>
<dbReference type="Pfam" id="PF02384">
    <property type="entry name" value="N6_Mtase"/>
    <property type="match status" value="1"/>
</dbReference>
<comment type="similarity">
    <text evidence="1">Belongs to the N(4)/N(6)-methyltransferase family.</text>
</comment>
<dbReference type="GO" id="GO:0008170">
    <property type="term" value="F:N-methyltransferase activity"/>
    <property type="evidence" value="ECO:0007669"/>
    <property type="project" value="InterPro"/>
</dbReference>
<evidence type="ECO:0000259" key="9">
    <source>
        <dbReference type="Pfam" id="PF12161"/>
    </source>
</evidence>
<dbReference type="PANTHER" id="PTHR42933">
    <property type="entry name" value="SLR6095 PROTEIN"/>
    <property type="match status" value="1"/>
</dbReference>
<dbReference type="InterPro" id="IPR029063">
    <property type="entry name" value="SAM-dependent_MTases_sf"/>
</dbReference>
<dbReference type="InterPro" id="IPR022749">
    <property type="entry name" value="D12N6_MeTrfase_N"/>
</dbReference>
<dbReference type="Gene3D" id="3.40.50.150">
    <property type="entry name" value="Vaccinia Virus protein VP39"/>
    <property type="match status" value="1"/>
</dbReference>
<evidence type="ECO:0000256" key="4">
    <source>
        <dbReference type="ARBA" id="ARBA00022679"/>
    </source>
</evidence>
<dbReference type="InterPro" id="IPR002052">
    <property type="entry name" value="DNA_methylase_N6_adenine_CS"/>
</dbReference>
<keyword evidence="5" id="KW-0949">S-adenosyl-L-methionine</keyword>
<feature type="domain" description="DNA methylase adenine-specific" evidence="8">
    <location>
        <begin position="174"/>
        <end position="482"/>
    </location>
</feature>
<dbReference type="InterPro" id="IPR051537">
    <property type="entry name" value="DNA_Adenine_Mtase"/>
</dbReference>
<dbReference type="Gene3D" id="1.20.1260.30">
    <property type="match status" value="1"/>
</dbReference>
<dbReference type="PROSITE" id="PS00092">
    <property type="entry name" value="N6_MTASE"/>
    <property type="match status" value="1"/>
</dbReference>
<evidence type="ECO:0000259" key="8">
    <source>
        <dbReference type="Pfam" id="PF02384"/>
    </source>
</evidence>
<dbReference type="InterPro" id="IPR003356">
    <property type="entry name" value="DNA_methylase_A-5"/>
</dbReference>
<dbReference type="STRING" id="439219.SAMN02910293_00819"/>
<evidence type="ECO:0000313" key="10">
    <source>
        <dbReference type="EMBL" id="SDB16140.1"/>
    </source>
</evidence>
<evidence type="ECO:0000256" key="6">
    <source>
        <dbReference type="ARBA" id="ARBA00022747"/>
    </source>
</evidence>
<dbReference type="eggNOG" id="COG0286">
    <property type="taxonomic scope" value="Bacteria"/>
</dbReference>
<evidence type="ECO:0000256" key="1">
    <source>
        <dbReference type="ARBA" id="ARBA00006594"/>
    </source>
</evidence>
<dbReference type="GO" id="GO:0009307">
    <property type="term" value="P:DNA restriction-modification system"/>
    <property type="evidence" value="ECO:0007669"/>
    <property type="project" value="UniProtKB-KW"/>
</dbReference>
<dbReference type="InterPro" id="IPR004546">
    <property type="entry name" value="Restrct_endonuc_T1M"/>
</dbReference>
<evidence type="ECO:0000313" key="11">
    <source>
        <dbReference type="Proteomes" id="UP000182508"/>
    </source>
</evidence>
<keyword evidence="3" id="KW-0489">Methyltransferase</keyword>
<dbReference type="InterPro" id="IPR038333">
    <property type="entry name" value="T1MK-like_N_sf"/>
</dbReference>
<keyword evidence="11" id="KW-1185">Reference proteome</keyword>
<keyword evidence="4" id="KW-0808">Transferase</keyword>
<comment type="catalytic activity">
    <reaction evidence="7">
        <text>a 2'-deoxyadenosine in DNA + S-adenosyl-L-methionine = an N(6)-methyl-2'-deoxyadenosine in DNA + S-adenosyl-L-homocysteine + H(+)</text>
        <dbReference type="Rhea" id="RHEA:15197"/>
        <dbReference type="Rhea" id="RHEA-COMP:12418"/>
        <dbReference type="Rhea" id="RHEA-COMP:12419"/>
        <dbReference type="ChEBI" id="CHEBI:15378"/>
        <dbReference type="ChEBI" id="CHEBI:57856"/>
        <dbReference type="ChEBI" id="CHEBI:59789"/>
        <dbReference type="ChEBI" id="CHEBI:90615"/>
        <dbReference type="ChEBI" id="CHEBI:90616"/>
        <dbReference type="EC" id="2.1.1.72"/>
    </reaction>
</comment>
<evidence type="ECO:0000256" key="5">
    <source>
        <dbReference type="ARBA" id="ARBA00022691"/>
    </source>
</evidence>
<keyword evidence="6" id="KW-0680">Restriction system</keyword>
<dbReference type="Pfam" id="PF12161">
    <property type="entry name" value="HsdM_N"/>
    <property type="match status" value="1"/>
</dbReference>
<protein>
    <recommendedName>
        <fullName evidence="2">site-specific DNA-methyltransferase (adenine-specific)</fullName>
        <ecNumber evidence="2">2.1.1.72</ecNumber>
    </recommendedName>
</protein>
<dbReference type="PANTHER" id="PTHR42933:SF1">
    <property type="entry name" value="SITE-SPECIFIC DNA-METHYLTRANSFERASE (ADENINE-SPECIFIC)"/>
    <property type="match status" value="1"/>
</dbReference>
<gene>
    <name evidence="10" type="ORF">SAMN02910293_00819</name>
</gene>
<evidence type="ECO:0000256" key="3">
    <source>
        <dbReference type="ARBA" id="ARBA00022603"/>
    </source>
</evidence>
<dbReference type="GO" id="GO:0009007">
    <property type="term" value="F:site-specific DNA-methyltransferase (adenine-specific) activity"/>
    <property type="evidence" value="ECO:0007669"/>
    <property type="project" value="UniProtKB-EC"/>
</dbReference>
<evidence type="ECO:0000256" key="2">
    <source>
        <dbReference type="ARBA" id="ARBA00011900"/>
    </source>
</evidence>
<evidence type="ECO:0000256" key="7">
    <source>
        <dbReference type="ARBA" id="ARBA00047942"/>
    </source>
</evidence>
<dbReference type="GO" id="GO:0003677">
    <property type="term" value="F:DNA binding"/>
    <property type="evidence" value="ECO:0007669"/>
    <property type="project" value="InterPro"/>
</dbReference>
<dbReference type="EMBL" id="FMXP01000009">
    <property type="protein sequence ID" value="SDB16140.1"/>
    <property type="molecule type" value="Genomic_DNA"/>
</dbReference>
<dbReference type="NCBIfam" id="TIGR00497">
    <property type="entry name" value="hsdM"/>
    <property type="match status" value="1"/>
</dbReference>
<dbReference type="AlphaFoldDB" id="A0A1G6B646"/>
<dbReference type="SUPFAM" id="SSF53335">
    <property type="entry name" value="S-adenosyl-L-methionine-dependent methyltransferases"/>
    <property type="match status" value="1"/>
</dbReference>
<name>A0A1G6B646_9STRE</name>
<dbReference type="Proteomes" id="UP000182508">
    <property type="component" value="Unassembled WGS sequence"/>
</dbReference>
<feature type="domain" description="N6 adenine-specific DNA methyltransferase N-terminal" evidence="9">
    <location>
        <begin position="13"/>
        <end position="163"/>
    </location>
</feature>
<sequence length="534" mass="60358">MTETNQTSQSLYQALWNSADILRSKMDANDYKSYLLGMVFYKYLSDKMLFYVAETMEEETDDLNEALATYRKYYEGADSHDDLVDVVKDEMSYAIEPDLTFTALVNQINEGRFQLESLAQGFRNIEQDDELFENLFEDIDLYSKKLGATPQKQNQTIAAVMKELAVLDVAGHAGDMLGDAYEYLIGQFATDSGKKAGEFYTPQPVARLMTQIALSGREEVQGFTLYDATMGSGSLLLNAKRYSKSPNTISYFGQELNTSTYNLARMNMILHGVPIENQYLHNADTLDEDWPTQEPTNFDGVLMNPPYSAKWSADSGFLQDPRFSSFGTLAPKSKADFAFLLHGFYHLKQDGGVMAIVLPHGVLFRGNAEGKIRQALLEEGAIDTVIGLPANIFFNTSIPTTVIILKKNRRNRDVYFIDASQEFVKGKNQNIMNDDHIAKILEAYHKREDMDKFAHLASFEEIKENDYNLNIPRYVDTFEEEEVAPLSGIVQKINETNQRIDQQTAELKNLLGQLVGTTPEAQEELEKFVQGFKG</sequence>
<dbReference type="GO" id="GO:0032259">
    <property type="term" value="P:methylation"/>
    <property type="evidence" value="ECO:0007669"/>
    <property type="project" value="UniProtKB-KW"/>
</dbReference>
<organism evidence="10 11">
    <name type="scientific">Streptococcus henryi</name>
    <dbReference type="NCBI Taxonomy" id="439219"/>
    <lineage>
        <taxon>Bacteria</taxon>
        <taxon>Bacillati</taxon>
        <taxon>Bacillota</taxon>
        <taxon>Bacilli</taxon>
        <taxon>Lactobacillales</taxon>
        <taxon>Streptococcaceae</taxon>
        <taxon>Streptococcus</taxon>
    </lineage>
</organism>
<dbReference type="EC" id="2.1.1.72" evidence="2"/>
<proteinExistence type="inferred from homology"/>
<dbReference type="RefSeq" id="WP_074485679.1">
    <property type="nucleotide sequence ID" value="NZ_FMXP01000009.1"/>
</dbReference>
<reference evidence="10 11" key="1">
    <citation type="submission" date="2016-10" db="EMBL/GenBank/DDBJ databases">
        <authorList>
            <person name="de Groot N.N."/>
        </authorList>
    </citation>
    <scope>NUCLEOTIDE SEQUENCE [LARGE SCALE GENOMIC DNA]</scope>
    <source>
        <strain evidence="10 11">A-4</strain>
    </source>
</reference>